<dbReference type="SUPFAM" id="SSF51735">
    <property type="entry name" value="NAD(P)-binding Rossmann-fold domains"/>
    <property type="match status" value="1"/>
</dbReference>
<evidence type="ECO:0000259" key="3">
    <source>
        <dbReference type="Pfam" id="PF01408"/>
    </source>
</evidence>
<accession>A0ABY7YX98</accession>
<proteinExistence type="inferred from homology"/>
<dbReference type="InterPro" id="IPR000683">
    <property type="entry name" value="Gfo/Idh/MocA-like_OxRdtase_N"/>
</dbReference>
<dbReference type="EMBL" id="CP118247">
    <property type="protein sequence ID" value="WDR06008.1"/>
    <property type="molecule type" value="Genomic_DNA"/>
</dbReference>
<dbReference type="Proteomes" id="UP001222118">
    <property type="component" value="Chromosome"/>
</dbReference>
<feature type="domain" description="Gfo/Idh/MocA-like oxidoreductase N-terminal" evidence="3">
    <location>
        <begin position="5"/>
        <end position="120"/>
    </location>
</feature>
<comment type="similarity">
    <text evidence="1">Belongs to the Gfo/Idh/MocA family.</text>
</comment>
<sequence>MNGCIGVAVIGAGFIGKVHAKCIHENPRTHLSAVYDVNTESAGLLAAHHSATCAVSLEEAIRDADVVIIGTPTVTHGEIARRCIENGTPFMCEKPLDTELQSAMRTAGMANQAGVFAGMGFNRRFDAQYQVLHQSIGNGDLGKVEIVLMTSRTQSLPSVEYVAKSGGQLRDKGAHWFDLLCWLTRERPREIFVQGSCLIDKRFADYGDVDTATIAIEMESGALCQMNFSRRTAYGYDERIEIAGSNGMMQSCLPIPVNVQHYHGNRITQGGIHPDWYSRIQGTYPAQLNALIDAIEGKGEFPSLVDGLVAEAIALAGTQSLEQRKPIPIPYDFDI</sequence>
<evidence type="ECO:0000256" key="2">
    <source>
        <dbReference type="ARBA" id="ARBA00023002"/>
    </source>
</evidence>
<dbReference type="SUPFAM" id="SSF55347">
    <property type="entry name" value="Glyceraldehyde-3-phosphate dehydrogenase-like, C-terminal domain"/>
    <property type="match status" value="1"/>
</dbReference>
<organism evidence="5 6">
    <name type="scientific">Devosia rhodophyticola</name>
    <dbReference type="NCBI Taxonomy" id="3026423"/>
    <lineage>
        <taxon>Bacteria</taxon>
        <taxon>Pseudomonadati</taxon>
        <taxon>Pseudomonadota</taxon>
        <taxon>Alphaproteobacteria</taxon>
        <taxon>Hyphomicrobiales</taxon>
        <taxon>Devosiaceae</taxon>
        <taxon>Devosia</taxon>
    </lineage>
</organism>
<evidence type="ECO:0000256" key="1">
    <source>
        <dbReference type="ARBA" id="ARBA00010928"/>
    </source>
</evidence>
<dbReference type="RefSeq" id="WP_282211522.1">
    <property type="nucleotide sequence ID" value="NZ_CP118247.1"/>
</dbReference>
<dbReference type="Gene3D" id="3.40.50.720">
    <property type="entry name" value="NAD(P)-binding Rossmann-like Domain"/>
    <property type="match status" value="1"/>
</dbReference>
<name>A0ABY7YX98_9HYPH</name>
<dbReference type="PANTHER" id="PTHR42840:SF3">
    <property type="entry name" value="BINDING ROSSMANN FOLD OXIDOREDUCTASE, PUTATIVE (AFU_ORTHOLOGUE AFUA_2G10240)-RELATED"/>
    <property type="match status" value="1"/>
</dbReference>
<evidence type="ECO:0000313" key="5">
    <source>
        <dbReference type="EMBL" id="WDR06008.1"/>
    </source>
</evidence>
<dbReference type="Pfam" id="PF22725">
    <property type="entry name" value="GFO_IDH_MocA_C3"/>
    <property type="match status" value="1"/>
</dbReference>
<dbReference type="InterPro" id="IPR036291">
    <property type="entry name" value="NAD(P)-bd_dom_sf"/>
</dbReference>
<reference evidence="5 6" key="1">
    <citation type="submission" date="2023-02" db="EMBL/GenBank/DDBJ databases">
        <title>Devosia chondri sp. nov., isolated from the phycosphere of marine algae.</title>
        <authorList>
            <person name="Kim J.M."/>
            <person name="Lee J.K."/>
            <person name="Choi B.J."/>
            <person name="Bayburt H."/>
            <person name="Jeon C.O."/>
        </authorList>
    </citation>
    <scope>NUCLEOTIDE SEQUENCE [LARGE SCALE GENOMIC DNA]</scope>
    <source>
        <strain evidence="5 6">G2-5</strain>
    </source>
</reference>
<dbReference type="Pfam" id="PF01408">
    <property type="entry name" value="GFO_IDH_MocA"/>
    <property type="match status" value="1"/>
</dbReference>
<gene>
    <name evidence="5" type="ORF">PSQ90_00645</name>
</gene>
<feature type="domain" description="GFO/IDH/MocA-like oxidoreductase" evidence="4">
    <location>
        <begin position="129"/>
        <end position="249"/>
    </location>
</feature>
<dbReference type="InterPro" id="IPR055170">
    <property type="entry name" value="GFO_IDH_MocA-like_dom"/>
</dbReference>
<keyword evidence="2" id="KW-0560">Oxidoreductase</keyword>
<keyword evidence="6" id="KW-1185">Reference proteome</keyword>
<protein>
    <submittedName>
        <fullName evidence="5">Gfo/Idh/MocA family oxidoreductase</fullName>
    </submittedName>
</protein>
<evidence type="ECO:0000259" key="4">
    <source>
        <dbReference type="Pfam" id="PF22725"/>
    </source>
</evidence>
<evidence type="ECO:0000313" key="6">
    <source>
        <dbReference type="Proteomes" id="UP001222118"/>
    </source>
</evidence>
<dbReference type="Gene3D" id="3.30.360.10">
    <property type="entry name" value="Dihydrodipicolinate Reductase, domain 2"/>
    <property type="match status" value="1"/>
</dbReference>
<dbReference type="PANTHER" id="PTHR42840">
    <property type="entry name" value="NAD(P)-BINDING ROSSMANN-FOLD SUPERFAMILY PROTEIN-RELATED"/>
    <property type="match status" value="1"/>
</dbReference>